<dbReference type="InterPro" id="IPR000086">
    <property type="entry name" value="NUDIX_hydrolase_dom"/>
</dbReference>
<dbReference type="SUPFAM" id="SSF55811">
    <property type="entry name" value="Nudix"/>
    <property type="match status" value="1"/>
</dbReference>
<dbReference type="AlphaFoldDB" id="A0A937EQ68"/>
<name>A0A937EQ68_9ACTN</name>
<accession>A0A937EQ68</accession>
<dbReference type="Pfam" id="PF00293">
    <property type="entry name" value="NUDIX"/>
    <property type="match status" value="1"/>
</dbReference>
<sequence length="114" mass="12431">MTIPAQHLQDLVTGYLRGHPDEQPLLQPLLDRLTAGANVTDRREFDGHVTTSGVVINDADDALLIHHLASGRWIQPGGHPEDADGTLGQAVRREIAEETGVTELEVFGDGTPYW</sequence>
<evidence type="ECO:0000313" key="2">
    <source>
        <dbReference type="EMBL" id="MBL1087532.1"/>
    </source>
</evidence>
<dbReference type="PROSITE" id="PS51462">
    <property type="entry name" value="NUDIX"/>
    <property type="match status" value="1"/>
</dbReference>
<organism evidence="2 3">
    <name type="scientific">Streptomyces actinomycinicus</name>
    <dbReference type="NCBI Taxonomy" id="1695166"/>
    <lineage>
        <taxon>Bacteria</taxon>
        <taxon>Bacillati</taxon>
        <taxon>Actinomycetota</taxon>
        <taxon>Actinomycetes</taxon>
        <taxon>Kitasatosporales</taxon>
        <taxon>Streptomycetaceae</taxon>
        <taxon>Streptomyces</taxon>
    </lineage>
</organism>
<dbReference type="RefSeq" id="WP_201844073.1">
    <property type="nucleotide sequence ID" value="NZ_JAERRK010000035.1"/>
</dbReference>
<gene>
    <name evidence="2" type="ORF">JK359_37285</name>
</gene>
<feature type="domain" description="Nudix hydrolase" evidence="1">
    <location>
        <begin position="46"/>
        <end position="114"/>
    </location>
</feature>
<comment type="caution">
    <text evidence="2">The sequence shown here is derived from an EMBL/GenBank/DDBJ whole genome shotgun (WGS) entry which is preliminary data.</text>
</comment>
<protein>
    <submittedName>
        <fullName evidence="2">NUDIX domain-containing protein</fullName>
    </submittedName>
</protein>
<dbReference type="InterPro" id="IPR015797">
    <property type="entry name" value="NUDIX_hydrolase-like_dom_sf"/>
</dbReference>
<evidence type="ECO:0000313" key="3">
    <source>
        <dbReference type="Proteomes" id="UP000661858"/>
    </source>
</evidence>
<evidence type="ECO:0000259" key="1">
    <source>
        <dbReference type="PROSITE" id="PS51462"/>
    </source>
</evidence>
<proteinExistence type="predicted"/>
<dbReference type="EMBL" id="JAERRK010000035">
    <property type="protein sequence ID" value="MBL1087532.1"/>
    <property type="molecule type" value="Genomic_DNA"/>
</dbReference>
<dbReference type="Proteomes" id="UP000661858">
    <property type="component" value="Unassembled WGS sequence"/>
</dbReference>
<keyword evidence="3" id="KW-1185">Reference proteome</keyword>
<reference evidence="2" key="1">
    <citation type="submission" date="2021-01" db="EMBL/GenBank/DDBJ databases">
        <title>WGS of actinomycetes isolated from Thailand.</title>
        <authorList>
            <person name="Thawai C."/>
        </authorList>
    </citation>
    <scope>NUCLEOTIDE SEQUENCE</scope>
    <source>
        <strain evidence="2">RCU-197</strain>
    </source>
</reference>
<dbReference type="Gene3D" id="3.90.79.10">
    <property type="entry name" value="Nucleoside Triphosphate Pyrophosphohydrolase"/>
    <property type="match status" value="1"/>
</dbReference>